<accession>A0ABW3HY20</accession>
<proteinExistence type="predicted"/>
<reference evidence="2" key="1">
    <citation type="journal article" date="2019" name="Int. J. Syst. Evol. Microbiol.">
        <title>The Global Catalogue of Microorganisms (GCM) 10K type strain sequencing project: providing services to taxonomists for standard genome sequencing and annotation.</title>
        <authorList>
            <consortium name="The Broad Institute Genomics Platform"/>
            <consortium name="The Broad Institute Genome Sequencing Center for Infectious Disease"/>
            <person name="Wu L."/>
            <person name="Ma J."/>
        </authorList>
    </citation>
    <scope>NUCLEOTIDE SEQUENCE [LARGE SCALE GENOMIC DNA]</scope>
    <source>
        <strain evidence="2">CCUG 62114</strain>
    </source>
</reference>
<name>A0ABW3HY20_9FLAO</name>
<gene>
    <name evidence="1" type="ORF">ACFQ1O_00325</name>
</gene>
<sequence length="148" mass="17692">MMNQKEDKYPEIIALKRFCKEKNCFTKQADSSYNIHPYLTPILLFIGNEEVLIQVQDEYEDLFKDNVLLNVILCLQELELVEDSTDYLNWLQLQSIEKSTESLRLYYQNMVKTVSKLRVQFPNNRITAFIPDLDYQLNSNSMYYLRKK</sequence>
<keyword evidence="2" id="KW-1185">Reference proteome</keyword>
<organism evidence="1 2">
    <name type="scientific">Pseudofulvibacter geojedonensis</name>
    <dbReference type="NCBI Taxonomy" id="1123758"/>
    <lineage>
        <taxon>Bacteria</taxon>
        <taxon>Pseudomonadati</taxon>
        <taxon>Bacteroidota</taxon>
        <taxon>Flavobacteriia</taxon>
        <taxon>Flavobacteriales</taxon>
        <taxon>Flavobacteriaceae</taxon>
        <taxon>Pseudofulvibacter</taxon>
    </lineage>
</organism>
<protein>
    <submittedName>
        <fullName evidence="1">Uncharacterized protein</fullName>
    </submittedName>
</protein>
<comment type="caution">
    <text evidence="1">The sequence shown here is derived from an EMBL/GenBank/DDBJ whole genome shotgun (WGS) entry which is preliminary data.</text>
</comment>
<dbReference type="EMBL" id="JBHTJM010000001">
    <property type="protein sequence ID" value="MFD0962444.1"/>
    <property type="molecule type" value="Genomic_DNA"/>
</dbReference>
<dbReference type="Proteomes" id="UP001596997">
    <property type="component" value="Unassembled WGS sequence"/>
</dbReference>
<evidence type="ECO:0000313" key="2">
    <source>
        <dbReference type="Proteomes" id="UP001596997"/>
    </source>
</evidence>
<evidence type="ECO:0000313" key="1">
    <source>
        <dbReference type="EMBL" id="MFD0962444.1"/>
    </source>
</evidence>